<feature type="region of interest" description="Disordered" evidence="1">
    <location>
        <begin position="60"/>
        <end position="95"/>
    </location>
</feature>
<proteinExistence type="predicted"/>
<evidence type="ECO:0000256" key="1">
    <source>
        <dbReference type="SAM" id="MobiDB-lite"/>
    </source>
</evidence>
<evidence type="ECO:0000313" key="2">
    <source>
        <dbReference type="EMBL" id="CAA0376567.1"/>
    </source>
</evidence>
<feature type="compositionally biased region" description="Polar residues" evidence="1">
    <location>
        <begin position="86"/>
        <end position="95"/>
    </location>
</feature>
<dbReference type="AlphaFoldDB" id="A0A5S9X6K3"/>
<sequence>MELVIYKWDEEKLVSDIKKAPSNSLTSYYLLTEPRYDYWREARKRYEASLLEDFRHATKQSPTVTEDDSLLKKSGSQIVEKGKDNLASTSGENKK</sequence>
<evidence type="ECO:0000313" key="3">
    <source>
        <dbReference type="Proteomes" id="UP000434276"/>
    </source>
</evidence>
<dbReference type="EMBL" id="CACSHJ010000088">
    <property type="protein sequence ID" value="CAA0376567.1"/>
    <property type="molecule type" value="Genomic_DNA"/>
</dbReference>
<gene>
    <name evidence="2" type="ORF">C24_LOCUS10675</name>
</gene>
<reference evidence="2 3" key="1">
    <citation type="submission" date="2019-12" db="EMBL/GenBank/DDBJ databases">
        <authorList>
            <person name="Jiao W.-B."/>
            <person name="Schneeberger K."/>
        </authorList>
    </citation>
    <scope>NUCLEOTIDE SEQUENCE [LARGE SCALE GENOMIC DNA]</scope>
    <source>
        <strain evidence="3">cv. C24</strain>
    </source>
</reference>
<dbReference type="OrthoDB" id="1062910at2759"/>
<name>A0A5S9X6K3_ARATH</name>
<dbReference type="Proteomes" id="UP000434276">
    <property type="component" value="Unassembled WGS sequence"/>
</dbReference>
<accession>A0A5S9X6K3</accession>
<protein>
    <submittedName>
        <fullName evidence="2">Uncharacterized protein</fullName>
    </submittedName>
</protein>
<organism evidence="2 3">
    <name type="scientific">Arabidopsis thaliana</name>
    <name type="common">Mouse-ear cress</name>
    <dbReference type="NCBI Taxonomy" id="3702"/>
    <lineage>
        <taxon>Eukaryota</taxon>
        <taxon>Viridiplantae</taxon>
        <taxon>Streptophyta</taxon>
        <taxon>Embryophyta</taxon>
        <taxon>Tracheophyta</taxon>
        <taxon>Spermatophyta</taxon>
        <taxon>Magnoliopsida</taxon>
        <taxon>eudicotyledons</taxon>
        <taxon>Gunneridae</taxon>
        <taxon>Pentapetalae</taxon>
        <taxon>rosids</taxon>
        <taxon>malvids</taxon>
        <taxon>Brassicales</taxon>
        <taxon>Brassicaceae</taxon>
        <taxon>Camelineae</taxon>
        <taxon>Arabidopsis</taxon>
    </lineage>
</organism>